<gene>
    <name evidence="1" type="ORF">MNBD_ACTINO02-1441</name>
</gene>
<name>A0A3B0RV61_9ZZZZ</name>
<dbReference type="AlphaFoldDB" id="A0A3B0RV61"/>
<evidence type="ECO:0008006" key="2">
    <source>
        <dbReference type="Google" id="ProtNLM"/>
    </source>
</evidence>
<accession>A0A3B0RV61</accession>
<protein>
    <recommendedName>
        <fullName evidence="2">Lipoprotein</fullName>
    </recommendedName>
</protein>
<proteinExistence type="predicted"/>
<evidence type="ECO:0000313" key="1">
    <source>
        <dbReference type="EMBL" id="VAV92386.1"/>
    </source>
</evidence>
<organism evidence="1">
    <name type="scientific">hydrothermal vent metagenome</name>
    <dbReference type="NCBI Taxonomy" id="652676"/>
    <lineage>
        <taxon>unclassified sequences</taxon>
        <taxon>metagenomes</taxon>
        <taxon>ecological metagenomes</taxon>
    </lineage>
</organism>
<dbReference type="PROSITE" id="PS51257">
    <property type="entry name" value="PROKAR_LIPOPROTEIN"/>
    <property type="match status" value="1"/>
</dbReference>
<sequence>MVSVRRLGLGLALVAAACSTSGSGTTTDGPAPPSSQPSVVTMMNQGNSLEGHTPIGFAGTGTGLFVGDNLNPSFPDGDGVQTYMTFALPGGLTVDKALLGSDVLSVRGTPFDDLGVLLVERVVYEQFGPQLFDLAAIGPPSPCEVTDESSVVCDVTEIVAGAADEGRDVVQFRLRFERVADNDGQADLAQFYRSDVNTNEPGLFELTITGDS</sequence>
<dbReference type="EMBL" id="UOEK01000025">
    <property type="protein sequence ID" value="VAV92386.1"/>
    <property type="molecule type" value="Genomic_DNA"/>
</dbReference>
<reference evidence="1" key="1">
    <citation type="submission" date="2018-06" db="EMBL/GenBank/DDBJ databases">
        <authorList>
            <person name="Zhirakovskaya E."/>
        </authorList>
    </citation>
    <scope>NUCLEOTIDE SEQUENCE</scope>
</reference>